<sequence length="489" mass="53557">MKQEDTERLHWTVCLECQGRGKKSRRLTKKVRTRYEAARDAYERSDGEGLLPVRPKGHLYTCPNCNGSGLAPSTVPVAVDTEKYPHIAIIGGGIGGVALAVACLHRGIPFTLYERDDNFDARSQGYGLTLQQASKAIDGFGIFLLTEGVVSTRHLVHTPTGKVVGEWGVRKWKNSDSKQSSKRSNVHIARQSLRLALLEQLGGHDSVQWGHQLIDFKQTETKKVELHFLVNGQEKQATADLLVGADGIRSIVRRLLLGDDLSPLRYLGCIVILGICPLSVIELVDNPLLDGATVFQTANGNERIYVMPYTSDTVMWQLSFPMSENDAKALSVQGPRALKEEAFRRTPWHDPIPQIIDATPEKQVSGYPVYDREILDVASLGGGGVATLIGDAAHPMSPFKGQGANQALLDALALARAIYSGCQYLPLKSMDIRSQILSGFEAQMLMRSASKVKDSADAAQFLHSEIVLQEGDQPRGTCFKKATGLPDFL</sequence>
<dbReference type="Proteomes" id="UP000190150">
    <property type="component" value="Unassembled WGS sequence"/>
</dbReference>
<evidence type="ECO:0000313" key="7">
    <source>
        <dbReference type="Proteomes" id="UP000190150"/>
    </source>
</evidence>
<dbReference type="AlphaFoldDB" id="A0A1T5GN27"/>
<evidence type="ECO:0000256" key="4">
    <source>
        <dbReference type="ARBA" id="ARBA00023033"/>
    </source>
</evidence>
<name>A0A1T5GN27_9SPHI</name>
<accession>A0A1T5GN27</accession>
<dbReference type="InterPro" id="IPR002938">
    <property type="entry name" value="FAD-bd"/>
</dbReference>
<keyword evidence="4" id="KW-0503">Monooxygenase</keyword>
<dbReference type="PRINTS" id="PR00420">
    <property type="entry name" value="RNGMNOXGNASE"/>
</dbReference>
<dbReference type="SUPFAM" id="SSF51905">
    <property type="entry name" value="FAD/NAD(P)-binding domain"/>
    <property type="match status" value="1"/>
</dbReference>
<dbReference type="InterPro" id="IPR036188">
    <property type="entry name" value="FAD/NAD-bd_sf"/>
</dbReference>
<keyword evidence="2" id="KW-0274">FAD</keyword>
<dbReference type="EMBL" id="FUZF01000028">
    <property type="protein sequence ID" value="SKC09797.1"/>
    <property type="molecule type" value="Genomic_DNA"/>
</dbReference>
<reference evidence="7" key="1">
    <citation type="submission" date="2017-02" db="EMBL/GenBank/DDBJ databases">
        <authorList>
            <person name="Varghese N."/>
            <person name="Submissions S."/>
        </authorList>
    </citation>
    <scope>NUCLEOTIDE SEQUENCE [LARGE SCALE GENOMIC DNA]</scope>
    <source>
        <strain evidence="7">DSM 24091</strain>
    </source>
</reference>
<evidence type="ECO:0000259" key="5">
    <source>
        <dbReference type="Pfam" id="PF01494"/>
    </source>
</evidence>
<dbReference type="PANTHER" id="PTHR46972">
    <property type="entry name" value="MONOOXYGENASE ASQM-RELATED"/>
    <property type="match status" value="1"/>
</dbReference>
<dbReference type="GO" id="GO:0071949">
    <property type="term" value="F:FAD binding"/>
    <property type="evidence" value="ECO:0007669"/>
    <property type="project" value="InterPro"/>
</dbReference>
<dbReference type="GO" id="GO:0004497">
    <property type="term" value="F:monooxygenase activity"/>
    <property type="evidence" value="ECO:0007669"/>
    <property type="project" value="UniProtKB-KW"/>
</dbReference>
<evidence type="ECO:0000256" key="1">
    <source>
        <dbReference type="ARBA" id="ARBA00022630"/>
    </source>
</evidence>
<evidence type="ECO:0000313" key="6">
    <source>
        <dbReference type="EMBL" id="SKC09797.1"/>
    </source>
</evidence>
<dbReference type="Pfam" id="PF01494">
    <property type="entry name" value="FAD_binding_3"/>
    <property type="match status" value="1"/>
</dbReference>
<keyword evidence="1" id="KW-0285">Flavoprotein</keyword>
<feature type="domain" description="FAD-binding" evidence="5">
    <location>
        <begin position="87"/>
        <end position="418"/>
    </location>
</feature>
<dbReference type="Gene3D" id="3.50.50.60">
    <property type="entry name" value="FAD/NAD(P)-binding domain"/>
    <property type="match status" value="1"/>
</dbReference>
<dbReference type="STRING" id="1513896.SAMN05660841_04223"/>
<dbReference type="OrthoDB" id="9782160at2"/>
<proteinExistence type="predicted"/>
<organism evidence="6 7">
    <name type="scientific">Sphingobacterium nematocida</name>
    <dbReference type="NCBI Taxonomy" id="1513896"/>
    <lineage>
        <taxon>Bacteria</taxon>
        <taxon>Pseudomonadati</taxon>
        <taxon>Bacteroidota</taxon>
        <taxon>Sphingobacteriia</taxon>
        <taxon>Sphingobacteriales</taxon>
        <taxon>Sphingobacteriaceae</taxon>
        <taxon>Sphingobacterium</taxon>
    </lineage>
</organism>
<gene>
    <name evidence="6" type="ORF">SAMN05660841_04223</name>
</gene>
<evidence type="ECO:0000256" key="2">
    <source>
        <dbReference type="ARBA" id="ARBA00022827"/>
    </source>
</evidence>
<keyword evidence="7" id="KW-1185">Reference proteome</keyword>
<dbReference type="RefSeq" id="WP_079645846.1">
    <property type="nucleotide sequence ID" value="NZ_FUZF01000028.1"/>
</dbReference>
<protein>
    <submittedName>
        <fullName evidence="6">2-polyprenyl-6-methoxyphenol hydroxylase</fullName>
    </submittedName>
</protein>
<keyword evidence="3" id="KW-0560">Oxidoreductase</keyword>
<dbReference type="PANTHER" id="PTHR46972:SF1">
    <property type="entry name" value="FAD DEPENDENT OXIDOREDUCTASE DOMAIN-CONTAINING PROTEIN"/>
    <property type="match status" value="1"/>
</dbReference>
<evidence type="ECO:0000256" key="3">
    <source>
        <dbReference type="ARBA" id="ARBA00023002"/>
    </source>
</evidence>